<proteinExistence type="predicted"/>
<evidence type="ECO:0000313" key="2">
    <source>
        <dbReference type="Proteomes" id="UP001060085"/>
    </source>
</evidence>
<gene>
    <name evidence="1" type="ORF">M9H77_01941</name>
</gene>
<protein>
    <submittedName>
        <fullName evidence="1">Uncharacterized protein</fullName>
    </submittedName>
</protein>
<sequence length="142" mass="16658">MACKHGGANKSRTKLRVDDEEEVPIKRQGPYETKKCGCLFKLKCEQMATRENWQLFVYDERHNHAIVYIKYTTSLKKNRMQGQNTIEEILCLSAQPSYTVFYRNCDDGNVLSDIIVSHSTSIQMMRKWSYVLIMDTMYKTNK</sequence>
<dbReference type="EMBL" id="CM044701">
    <property type="protein sequence ID" value="KAI5680714.1"/>
    <property type="molecule type" value="Genomic_DNA"/>
</dbReference>
<keyword evidence="2" id="KW-1185">Reference proteome</keyword>
<evidence type="ECO:0000313" key="1">
    <source>
        <dbReference type="EMBL" id="KAI5680714.1"/>
    </source>
</evidence>
<name>A0ACC0C7D6_CATRO</name>
<accession>A0ACC0C7D6</accession>
<organism evidence="1 2">
    <name type="scientific">Catharanthus roseus</name>
    <name type="common">Madagascar periwinkle</name>
    <name type="synonym">Vinca rosea</name>
    <dbReference type="NCBI Taxonomy" id="4058"/>
    <lineage>
        <taxon>Eukaryota</taxon>
        <taxon>Viridiplantae</taxon>
        <taxon>Streptophyta</taxon>
        <taxon>Embryophyta</taxon>
        <taxon>Tracheophyta</taxon>
        <taxon>Spermatophyta</taxon>
        <taxon>Magnoliopsida</taxon>
        <taxon>eudicotyledons</taxon>
        <taxon>Gunneridae</taxon>
        <taxon>Pentapetalae</taxon>
        <taxon>asterids</taxon>
        <taxon>lamiids</taxon>
        <taxon>Gentianales</taxon>
        <taxon>Apocynaceae</taxon>
        <taxon>Rauvolfioideae</taxon>
        <taxon>Vinceae</taxon>
        <taxon>Catharanthinae</taxon>
        <taxon>Catharanthus</taxon>
    </lineage>
</organism>
<comment type="caution">
    <text evidence="1">The sequence shown here is derived from an EMBL/GenBank/DDBJ whole genome shotgun (WGS) entry which is preliminary data.</text>
</comment>
<reference evidence="2" key="1">
    <citation type="journal article" date="2023" name="Nat. Plants">
        <title>Single-cell RNA sequencing provides a high-resolution roadmap for understanding the multicellular compartmentation of specialized metabolism.</title>
        <authorList>
            <person name="Sun S."/>
            <person name="Shen X."/>
            <person name="Li Y."/>
            <person name="Li Y."/>
            <person name="Wang S."/>
            <person name="Li R."/>
            <person name="Zhang H."/>
            <person name="Shen G."/>
            <person name="Guo B."/>
            <person name="Wei J."/>
            <person name="Xu J."/>
            <person name="St-Pierre B."/>
            <person name="Chen S."/>
            <person name="Sun C."/>
        </authorList>
    </citation>
    <scope>NUCLEOTIDE SEQUENCE [LARGE SCALE GENOMIC DNA]</scope>
</reference>
<dbReference type="Proteomes" id="UP001060085">
    <property type="component" value="Linkage Group LG01"/>
</dbReference>